<feature type="coiled-coil region" evidence="1">
    <location>
        <begin position="256"/>
        <end position="283"/>
    </location>
</feature>
<feature type="region of interest" description="Disordered" evidence="2">
    <location>
        <begin position="1"/>
        <end position="107"/>
    </location>
</feature>
<organism evidence="3 4">
    <name type="scientific">Trichoglossum hirsutum</name>
    <dbReference type="NCBI Taxonomy" id="265104"/>
    <lineage>
        <taxon>Eukaryota</taxon>
        <taxon>Fungi</taxon>
        <taxon>Dikarya</taxon>
        <taxon>Ascomycota</taxon>
        <taxon>Pezizomycotina</taxon>
        <taxon>Geoglossomycetes</taxon>
        <taxon>Geoglossales</taxon>
        <taxon>Geoglossaceae</taxon>
        <taxon>Trichoglossum</taxon>
    </lineage>
</organism>
<protein>
    <submittedName>
        <fullName evidence="3">Uncharacterized protein</fullName>
    </submittedName>
</protein>
<evidence type="ECO:0000256" key="1">
    <source>
        <dbReference type="SAM" id="Coils"/>
    </source>
</evidence>
<keyword evidence="1" id="KW-0175">Coiled coil</keyword>
<reference evidence="3" key="1">
    <citation type="submission" date="2021-03" db="EMBL/GenBank/DDBJ databases">
        <title>Comparative genomics and phylogenomic investigation of the class Geoglossomycetes provide insights into ecological specialization and systematics.</title>
        <authorList>
            <person name="Melie T."/>
            <person name="Pirro S."/>
            <person name="Miller A.N."/>
            <person name="Quandt A."/>
        </authorList>
    </citation>
    <scope>NUCLEOTIDE SEQUENCE</scope>
    <source>
        <strain evidence="3">CAQ_001_2017</strain>
    </source>
</reference>
<name>A0A9P8RNN9_9PEZI</name>
<dbReference type="Proteomes" id="UP000750711">
    <property type="component" value="Unassembled WGS sequence"/>
</dbReference>
<feature type="non-terminal residue" evidence="3">
    <location>
        <position position="1"/>
    </location>
</feature>
<dbReference type="EMBL" id="JAGHQM010000859">
    <property type="protein sequence ID" value="KAH0558393.1"/>
    <property type="molecule type" value="Genomic_DNA"/>
</dbReference>
<feature type="compositionally biased region" description="Low complexity" evidence="2">
    <location>
        <begin position="49"/>
        <end position="60"/>
    </location>
</feature>
<proteinExistence type="predicted"/>
<gene>
    <name evidence="3" type="ORF">GP486_004946</name>
</gene>
<dbReference type="AlphaFoldDB" id="A0A9P8RNN9"/>
<comment type="caution">
    <text evidence="3">The sequence shown here is derived from an EMBL/GenBank/DDBJ whole genome shotgun (WGS) entry which is preliminary data.</text>
</comment>
<accession>A0A9P8RNN9</accession>
<feature type="compositionally biased region" description="Polar residues" evidence="2">
    <location>
        <begin position="72"/>
        <end position="98"/>
    </location>
</feature>
<evidence type="ECO:0000313" key="4">
    <source>
        <dbReference type="Proteomes" id="UP000750711"/>
    </source>
</evidence>
<keyword evidence="4" id="KW-1185">Reference proteome</keyword>
<feature type="coiled-coil region" evidence="1">
    <location>
        <begin position="199"/>
        <end position="230"/>
    </location>
</feature>
<feature type="compositionally biased region" description="Polar residues" evidence="2">
    <location>
        <begin position="31"/>
        <end position="48"/>
    </location>
</feature>
<feature type="compositionally biased region" description="Polar residues" evidence="2">
    <location>
        <begin position="1"/>
        <end position="11"/>
    </location>
</feature>
<evidence type="ECO:0000313" key="3">
    <source>
        <dbReference type="EMBL" id="KAH0558393.1"/>
    </source>
</evidence>
<evidence type="ECO:0000256" key="2">
    <source>
        <dbReference type="SAM" id="MobiDB-lite"/>
    </source>
</evidence>
<sequence length="309" mass="34738">VSALPSQNVHGSTEVGIGLATPQHHQARGASMSSQGPPTQQGYNHQYTPQYSQQSASPAPAFQPSPQPNASFATQTPHSSGYSQGQTAPQPSQYTTPHHNYGYYQPTVSRTGVSTANAYNPPRPIEVYQLSDTANHSIPEDIREKFHRDEHGRILFFTAPPLDPLPPVKVGDAVGHSVRYLARKQKHIEAMKLKRKHDREAYEAQAEMRKRAKKEEEDELAAQLSQLSERAVSMLEQQLVDGTLRMYRRLYGEKWKEGMKLELDALEKAQDRESARLTEIERAGRKRKEKEFVPLKGPGVFLDDVDARF</sequence>